<organism evidence="3 4">
    <name type="scientific">Meridianimaribacter flavus</name>
    <dbReference type="NCBI Taxonomy" id="571115"/>
    <lineage>
        <taxon>Bacteria</taxon>
        <taxon>Pseudomonadati</taxon>
        <taxon>Bacteroidota</taxon>
        <taxon>Flavobacteriia</taxon>
        <taxon>Flavobacteriales</taxon>
        <taxon>Flavobacteriaceae</taxon>
        <taxon>Meridianimaribacter</taxon>
    </lineage>
</organism>
<dbReference type="NCBIfam" id="NF040506">
    <property type="entry name" value="PG0870_Nterm"/>
    <property type="match status" value="1"/>
</dbReference>
<dbReference type="Pfam" id="PF21957">
    <property type="entry name" value="Zn_ribbon_16"/>
    <property type="match status" value="1"/>
</dbReference>
<dbReference type="InterPro" id="IPR045951">
    <property type="entry name" value="DUF6371"/>
</dbReference>
<reference evidence="3 4" key="1">
    <citation type="submission" date="2019-03" db="EMBL/GenBank/DDBJ databases">
        <title>Genomic Encyclopedia of Type Strains, Phase III (KMG-III): the genomes of soil and plant-associated and newly described type strains.</title>
        <authorList>
            <person name="Whitman W."/>
        </authorList>
    </citation>
    <scope>NUCLEOTIDE SEQUENCE [LARGE SCALE GENOMIC DNA]</scope>
    <source>
        <strain evidence="3 4">CGMCC 1.10957</strain>
    </source>
</reference>
<comment type="caution">
    <text evidence="3">The sequence shown here is derived from an EMBL/GenBank/DDBJ whole genome shotgun (WGS) entry which is preliminary data.</text>
</comment>
<evidence type="ECO:0000259" key="2">
    <source>
        <dbReference type="Pfam" id="PF21957"/>
    </source>
</evidence>
<feature type="domain" description="DUF6371" evidence="1">
    <location>
        <begin position="92"/>
        <end position="242"/>
    </location>
</feature>
<accession>A0ABY2G8M9</accession>
<dbReference type="InterPro" id="IPR047731">
    <property type="entry name" value="Zinc_ribbon_put"/>
</dbReference>
<evidence type="ECO:0000313" key="4">
    <source>
        <dbReference type="Proteomes" id="UP000294930"/>
    </source>
</evidence>
<dbReference type="EMBL" id="SOQZ01000001">
    <property type="protein sequence ID" value="TDY14147.1"/>
    <property type="molecule type" value="Genomic_DNA"/>
</dbReference>
<dbReference type="Pfam" id="PF19898">
    <property type="entry name" value="DUF6371"/>
    <property type="match status" value="1"/>
</dbReference>
<evidence type="ECO:0000259" key="1">
    <source>
        <dbReference type="Pfam" id="PF19898"/>
    </source>
</evidence>
<dbReference type="RefSeq" id="WP_134198715.1">
    <property type="nucleotide sequence ID" value="NZ_SOQZ01000001.1"/>
</dbReference>
<proteinExistence type="predicted"/>
<evidence type="ECO:0000313" key="3">
    <source>
        <dbReference type="EMBL" id="TDY14147.1"/>
    </source>
</evidence>
<sequence length="284" mass="33294">MNYKYSLDNSSRKFNCPKCQKKTFVRYLDNETGSYLNYNIGRCDRESKCQYHLKPNGNTTLSKLISIIECQNPTVLHFDNVLQSIKGTVRNNNLIKFLLQYFTYSEVRKAILEYNIGMSDHWKGATIFWQMDHHLNLYSGKIMLYDPISGKRVKHPYPHINWVHKVYGISNFVLRQCLFGIHNLYTRDLQTIVCIVESEKTAIIMSLIFPKYLWLATGSKSNFKLSLLEPLFNHNIVVYPDKSEYEDWHKKTQIFKTKGFKIKCSNYLEGLAQQEGIDLADIFV</sequence>
<protein>
    <submittedName>
        <fullName evidence="3">Uncharacterized protein</fullName>
    </submittedName>
</protein>
<name>A0ABY2G8M9_9FLAO</name>
<feature type="domain" description="Zinc beta-ribbon finger putative" evidence="2">
    <location>
        <begin position="3"/>
        <end position="57"/>
    </location>
</feature>
<keyword evidence="4" id="KW-1185">Reference proteome</keyword>
<dbReference type="Proteomes" id="UP000294930">
    <property type="component" value="Unassembled WGS sequence"/>
</dbReference>
<gene>
    <name evidence="3" type="ORF">A8975_0749</name>
</gene>